<reference evidence="2" key="2">
    <citation type="submission" date="2015-06" db="UniProtKB">
        <authorList>
            <consortium name="EnsemblMetazoa"/>
        </authorList>
    </citation>
    <scope>IDENTIFICATION</scope>
</reference>
<sequence>MHGQGWELSVIYVIYRQGNRMFRTRKRKEIYKYRPGNIMDKCIEWKPFRGIKAAKKGKHSKTRPGIHGVRHGNEMETRTIVPTTEE</sequence>
<reference evidence="3" key="1">
    <citation type="submission" date="2013-02" db="EMBL/GenBank/DDBJ databases">
        <authorList>
            <person name="Hughes D."/>
        </authorList>
    </citation>
    <scope>NUCLEOTIDE SEQUENCE</scope>
    <source>
        <strain>Durham</strain>
        <strain evidence="3">NC isolate 2 -- Noor lab</strain>
    </source>
</reference>
<accession>T1GRI9</accession>
<dbReference type="AlphaFoldDB" id="T1GRI9"/>
<evidence type="ECO:0000313" key="3">
    <source>
        <dbReference type="Proteomes" id="UP000015102"/>
    </source>
</evidence>
<organism evidence="2 3">
    <name type="scientific">Megaselia scalaris</name>
    <name type="common">Humpbacked fly</name>
    <name type="synonym">Phora scalaris</name>
    <dbReference type="NCBI Taxonomy" id="36166"/>
    <lineage>
        <taxon>Eukaryota</taxon>
        <taxon>Metazoa</taxon>
        <taxon>Ecdysozoa</taxon>
        <taxon>Arthropoda</taxon>
        <taxon>Hexapoda</taxon>
        <taxon>Insecta</taxon>
        <taxon>Pterygota</taxon>
        <taxon>Neoptera</taxon>
        <taxon>Endopterygota</taxon>
        <taxon>Diptera</taxon>
        <taxon>Brachycera</taxon>
        <taxon>Muscomorpha</taxon>
        <taxon>Platypezoidea</taxon>
        <taxon>Phoridae</taxon>
        <taxon>Megaseliini</taxon>
        <taxon>Megaselia</taxon>
    </lineage>
</organism>
<name>T1GRI9_MEGSC</name>
<dbReference type="HOGENOM" id="CLU_2500499_0_0_1"/>
<keyword evidence="3" id="KW-1185">Reference proteome</keyword>
<evidence type="ECO:0000256" key="1">
    <source>
        <dbReference type="SAM" id="MobiDB-lite"/>
    </source>
</evidence>
<protein>
    <submittedName>
        <fullName evidence="2">Uncharacterized protein</fullName>
    </submittedName>
</protein>
<proteinExistence type="predicted"/>
<dbReference type="EMBL" id="CAQQ02197504">
    <property type="status" value="NOT_ANNOTATED_CDS"/>
    <property type="molecule type" value="Genomic_DNA"/>
</dbReference>
<evidence type="ECO:0000313" key="2">
    <source>
        <dbReference type="EnsemblMetazoa" id="MESCA006274-PA"/>
    </source>
</evidence>
<dbReference type="EMBL" id="CAQQ02197503">
    <property type="status" value="NOT_ANNOTATED_CDS"/>
    <property type="molecule type" value="Genomic_DNA"/>
</dbReference>
<feature type="region of interest" description="Disordered" evidence="1">
    <location>
        <begin position="54"/>
        <end position="86"/>
    </location>
</feature>
<dbReference type="Proteomes" id="UP000015102">
    <property type="component" value="Unassembled WGS sequence"/>
</dbReference>
<dbReference type="EnsemblMetazoa" id="MESCA006274-RA">
    <property type="protein sequence ID" value="MESCA006274-PA"/>
    <property type="gene ID" value="MESCA006274"/>
</dbReference>
<feature type="compositionally biased region" description="Basic residues" evidence="1">
    <location>
        <begin position="54"/>
        <end position="70"/>
    </location>
</feature>